<reference evidence="2" key="1">
    <citation type="submission" date="2022-07" db="EMBL/GenBank/DDBJ databases">
        <title>Taxonomy of Novel Oxalotrophic and Methylotrophic Bacteria.</title>
        <authorList>
            <person name="Sahin N."/>
            <person name="Tani A."/>
        </authorList>
    </citation>
    <scope>NUCLEOTIDE SEQUENCE</scope>
    <source>
        <strain evidence="2">Y10</strain>
    </source>
</reference>
<dbReference type="SUPFAM" id="SSF88697">
    <property type="entry name" value="PUA domain-like"/>
    <property type="match status" value="1"/>
</dbReference>
<evidence type="ECO:0000313" key="2">
    <source>
        <dbReference type="EMBL" id="GLB49413.1"/>
    </source>
</evidence>
<name>A0ABQ5MJ58_9FLAO</name>
<evidence type="ECO:0000313" key="3">
    <source>
        <dbReference type="Proteomes" id="UP001143543"/>
    </source>
</evidence>
<comment type="caution">
    <text evidence="2">The sequence shown here is derived from an EMBL/GenBank/DDBJ whole genome shotgun (WGS) entry which is preliminary data.</text>
</comment>
<protein>
    <recommendedName>
        <fullName evidence="1">ASCH domain-containing protein</fullName>
    </recommendedName>
</protein>
<dbReference type="SMART" id="SM01022">
    <property type="entry name" value="ASCH"/>
    <property type="match status" value="1"/>
</dbReference>
<dbReference type="InterPro" id="IPR007374">
    <property type="entry name" value="ASCH_domain"/>
</dbReference>
<dbReference type="RefSeq" id="WP_281765051.1">
    <property type="nucleotide sequence ID" value="NZ_BRVO01000002.1"/>
</dbReference>
<dbReference type="Gene3D" id="2.30.130.30">
    <property type="entry name" value="Hypothetical protein"/>
    <property type="match status" value="1"/>
</dbReference>
<dbReference type="InterPro" id="IPR015947">
    <property type="entry name" value="PUA-like_sf"/>
</dbReference>
<evidence type="ECO:0000259" key="1">
    <source>
        <dbReference type="SMART" id="SM01022"/>
    </source>
</evidence>
<gene>
    <name evidence="2" type="ORF">Y10_17810</name>
</gene>
<dbReference type="EMBL" id="BRVO01000002">
    <property type="protein sequence ID" value="GLB49413.1"/>
    <property type="molecule type" value="Genomic_DNA"/>
</dbReference>
<accession>A0ABQ5MJ58</accession>
<organism evidence="2 3">
    <name type="scientific">Neptunitalea lumnitzerae</name>
    <dbReference type="NCBI Taxonomy" id="2965509"/>
    <lineage>
        <taxon>Bacteria</taxon>
        <taxon>Pseudomonadati</taxon>
        <taxon>Bacteroidota</taxon>
        <taxon>Flavobacteriia</taxon>
        <taxon>Flavobacteriales</taxon>
        <taxon>Flavobacteriaceae</taxon>
        <taxon>Neptunitalea</taxon>
    </lineage>
</organism>
<dbReference type="Proteomes" id="UP001143543">
    <property type="component" value="Unassembled WGS sequence"/>
</dbReference>
<proteinExistence type="predicted"/>
<feature type="domain" description="ASCH" evidence="1">
    <location>
        <begin position="10"/>
        <end position="103"/>
    </location>
</feature>
<keyword evidence="3" id="KW-1185">Reference proteome</keyword>
<sequence length="144" mass="16540">MKDTLTSVILSIKPIYAQAIMSGTKKVEFRKKIFKRPVDKIFVYSSSPEKKIIGFFTIEEIVENSPEKLWSEFNEVGGIEKNDFFNYYQGSETGFSIKISEVEKFENGIDPADFFENFCAPQSFIYLEEETALNIEEKTATNTV</sequence>